<organism evidence="2 3">
    <name type="scientific">Trichonephila clavata</name>
    <name type="common">Joro spider</name>
    <name type="synonym">Nephila clavata</name>
    <dbReference type="NCBI Taxonomy" id="2740835"/>
    <lineage>
        <taxon>Eukaryota</taxon>
        <taxon>Metazoa</taxon>
        <taxon>Ecdysozoa</taxon>
        <taxon>Arthropoda</taxon>
        <taxon>Chelicerata</taxon>
        <taxon>Arachnida</taxon>
        <taxon>Araneae</taxon>
        <taxon>Araneomorphae</taxon>
        <taxon>Entelegynae</taxon>
        <taxon>Araneoidea</taxon>
        <taxon>Nephilidae</taxon>
        <taxon>Trichonephila</taxon>
    </lineage>
</organism>
<gene>
    <name evidence="2" type="ORF">TNCT_469141</name>
</gene>
<dbReference type="EMBL" id="BMAO01024191">
    <property type="protein sequence ID" value="GFQ93687.1"/>
    <property type="molecule type" value="Genomic_DNA"/>
</dbReference>
<reference evidence="2" key="1">
    <citation type="submission" date="2020-07" db="EMBL/GenBank/DDBJ databases">
        <title>Multicomponent nature underlies the extraordinary mechanical properties of spider dragline silk.</title>
        <authorList>
            <person name="Kono N."/>
            <person name="Nakamura H."/>
            <person name="Mori M."/>
            <person name="Yoshida Y."/>
            <person name="Ohtoshi R."/>
            <person name="Malay A.D."/>
            <person name="Moran D.A.P."/>
            <person name="Tomita M."/>
            <person name="Numata K."/>
            <person name="Arakawa K."/>
        </authorList>
    </citation>
    <scope>NUCLEOTIDE SEQUENCE</scope>
</reference>
<protein>
    <submittedName>
        <fullName evidence="2">Uncharacterized protein</fullName>
    </submittedName>
</protein>
<sequence>MGTLFLPTTLGEGRRTVESPPGGSHASSAYKTAIFLRTKEVSIQHSISLSAFVHLCVHSRLNNCYGGSPHAVPFISNDRLWPLIYNDATVYRIEKDLPFVTRLKECPL</sequence>
<evidence type="ECO:0000313" key="2">
    <source>
        <dbReference type="EMBL" id="GFQ93687.1"/>
    </source>
</evidence>
<dbReference type="OrthoDB" id="10274912at2759"/>
<feature type="region of interest" description="Disordered" evidence="1">
    <location>
        <begin position="1"/>
        <end position="26"/>
    </location>
</feature>
<name>A0A8X6G1Z4_TRICU</name>
<accession>A0A8X6G1Z4</accession>
<keyword evidence="3" id="KW-1185">Reference proteome</keyword>
<proteinExistence type="predicted"/>
<dbReference type="Proteomes" id="UP000887116">
    <property type="component" value="Unassembled WGS sequence"/>
</dbReference>
<evidence type="ECO:0000313" key="3">
    <source>
        <dbReference type="Proteomes" id="UP000887116"/>
    </source>
</evidence>
<evidence type="ECO:0000256" key="1">
    <source>
        <dbReference type="SAM" id="MobiDB-lite"/>
    </source>
</evidence>
<dbReference type="AlphaFoldDB" id="A0A8X6G1Z4"/>
<comment type="caution">
    <text evidence="2">The sequence shown here is derived from an EMBL/GenBank/DDBJ whole genome shotgun (WGS) entry which is preliminary data.</text>
</comment>